<dbReference type="Proteomes" id="UP000294547">
    <property type="component" value="Unassembled WGS sequence"/>
</dbReference>
<feature type="compositionally biased region" description="Basic and acidic residues" evidence="1">
    <location>
        <begin position="37"/>
        <end position="59"/>
    </location>
</feature>
<reference evidence="2 3" key="1">
    <citation type="submission" date="2019-03" db="EMBL/GenBank/DDBJ databases">
        <title>Genomic Encyclopedia of Type Strains, Phase IV (KMG-IV): sequencing the most valuable type-strain genomes for metagenomic binning, comparative biology and taxonomic classification.</title>
        <authorList>
            <person name="Goeker M."/>
        </authorList>
    </citation>
    <scope>NUCLEOTIDE SEQUENCE [LARGE SCALE GENOMIC DNA]</scope>
    <source>
        <strain evidence="2 3">DSM 102969</strain>
    </source>
</reference>
<dbReference type="AlphaFoldDB" id="A0A4R6RCQ3"/>
<sequence>MTAASFATTALRWSGLAVVRLLGGPSARLPDAADLSDDQRRDVGLADGRPPRRRDPWRD</sequence>
<gene>
    <name evidence="2" type="ORF">EDD54_2582</name>
</gene>
<evidence type="ECO:0000313" key="2">
    <source>
        <dbReference type="EMBL" id="TDP83981.1"/>
    </source>
</evidence>
<protein>
    <recommendedName>
        <fullName evidence="4">DUF1127 domain-containing protein</fullName>
    </recommendedName>
</protein>
<keyword evidence="3" id="KW-1185">Reference proteome</keyword>
<dbReference type="RefSeq" id="WP_126539754.1">
    <property type="nucleotide sequence ID" value="NZ_BSPM01000002.1"/>
</dbReference>
<organism evidence="2 3">
    <name type="scientific">Oharaeibacter diazotrophicus</name>
    <dbReference type="NCBI Taxonomy" id="1920512"/>
    <lineage>
        <taxon>Bacteria</taxon>
        <taxon>Pseudomonadati</taxon>
        <taxon>Pseudomonadota</taxon>
        <taxon>Alphaproteobacteria</taxon>
        <taxon>Hyphomicrobiales</taxon>
        <taxon>Pleomorphomonadaceae</taxon>
        <taxon>Oharaeibacter</taxon>
    </lineage>
</organism>
<comment type="caution">
    <text evidence="2">The sequence shown here is derived from an EMBL/GenBank/DDBJ whole genome shotgun (WGS) entry which is preliminary data.</text>
</comment>
<evidence type="ECO:0008006" key="4">
    <source>
        <dbReference type="Google" id="ProtNLM"/>
    </source>
</evidence>
<dbReference type="EMBL" id="SNXY01000008">
    <property type="protein sequence ID" value="TDP83981.1"/>
    <property type="molecule type" value="Genomic_DNA"/>
</dbReference>
<accession>A0A4R6RCQ3</accession>
<name>A0A4R6RCQ3_9HYPH</name>
<evidence type="ECO:0000313" key="3">
    <source>
        <dbReference type="Proteomes" id="UP000294547"/>
    </source>
</evidence>
<feature type="region of interest" description="Disordered" evidence="1">
    <location>
        <begin position="26"/>
        <end position="59"/>
    </location>
</feature>
<proteinExistence type="predicted"/>
<evidence type="ECO:0000256" key="1">
    <source>
        <dbReference type="SAM" id="MobiDB-lite"/>
    </source>
</evidence>